<dbReference type="InterPro" id="IPR011250">
    <property type="entry name" value="OMP/PagP_B-barrel"/>
</dbReference>
<organism evidence="5 6">
    <name type="scientific">Duganella flavida</name>
    <dbReference type="NCBI Taxonomy" id="2692175"/>
    <lineage>
        <taxon>Bacteria</taxon>
        <taxon>Pseudomonadati</taxon>
        <taxon>Pseudomonadota</taxon>
        <taxon>Betaproteobacteria</taxon>
        <taxon>Burkholderiales</taxon>
        <taxon>Oxalobacteraceae</taxon>
        <taxon>Telluria group</taxon>
        <taxon>Duganella</taxon>
    </lineage>
</organism>
<name>A0A6L8K2A8_9BURK</name>
<feature type="domain" description="Outer membrane protein beta-barrel" evidence="4">
    <location>
        <begin position="9"/>
        <end position="190"/>
    </location>
</feature>
<dbReference type="InterPro" id="IPR053713">
    <property type="entry name" value="Bact_OM_Channel_sf"/>
</dbReference>
<dbReference type="EMBL" id="WWCN01000001">
    <property type="protein sequence ID" value="MYM21055.1"/>
    <property type="molecule type" value="Genomic_DNA"/>
</dbReference>
<dbReference type="RefSeq" id="WP_161004623.1">
    <property type="nucleotide sequence ID" value="NZ_WWCN01000001.1"/>
</dbReference>
<evidence type="ECO:0000256" key="2">
    <source>
        <dbReference type="ARBA" id="ARBA00022729"/>
    </source>
</evidence>
<evidence type="ECO:0000259" key="4">
    <source>
        <dbReference type="Pfam" id="PF13505"/>
    </source>
</evidence>
<protein>
    <submittedName>
        <fullName evidence="5">Outer membrane beta-barrel protein</fullName>
    </submittedName>
</protein>
<evidence type="ECO:0000313" key="6">
    <source>
        <dbReference type="Proteomes" id="UP000479335"/>
    </source>
</evidence>
<proteinExistence type="predicted"/>
<dbReference type="Gene3D" id="2.40.160.40">
    <property type="entry name" value="monomeric porin ompg"/>
    <property type="match status" value="1"/>
</dbReference>
<sequence length="190" mass="20426">MKKIAFAVAALLATVGAAQAQTQSPVRFLAGLGISGGGDNLATAKYTNGSSQKIKAGGGVYFTTGADYRLSEEFSVQGTVNFHVDDTNANNGSIKFQRFPVELLGYYHVDNNWRVGAGVRYTASPKLTSSGAASGLDVKFDNAVSGVLEAEYFWTPKFGMKMRYVNETFKKSGYPDVKANHVGISANYYF</sequence>
<feature type="chain" id="PRO_5027103703" evidence="3">
    <location>
        <begin position="21"/>
        <end position="190"/>
    </location>
</feature>
<dbReference type="GO" id="GO:0009279">
    <property type="term" value="C:cell outer membrane"/>
    <property type="evidence" value="ECO:0007669"/>
    <property type="project" value="UniProtKB-SubCell"/>
</dbReference>
<keyword evidence="6" id="KW-1185">Reference proteome</keyword>
<dbReference type="InterPro" id="IPR027385">
    <property type="entry name" value="Beta-barrel_OMP"/>
</dbReference>
<gene>
    <name evidence="5" type="ORF">GTP46_00125</name>
</gene>
<dbReference type="AlphaFoldDB" id="A0A6L8K2A8"/>
<evidence type="ECO:0000256" key="3">
    <source>
        <dbReference type="SAM" id="SignalP"/>
    </source>
</evidence>
<comment type="subcellular location">
    <subcellularLocation>
        <location evidence="1">Cell outer membrane</location>
    </subcellularLocation>
</comment>
<dbReference type="Pfam" id="PF13505">
    <property type="entry name" value="OMP_b-brl"/>
    <property type="match status" value="1"/>
</dbReference>
<dbReference type="Proteomes" id="UP000479335">
    <property type="component" value="Unassembled WGS sequence"/>
</dbReference>
<feature type="signal peptide" evidence="3">
    <location>
        <begin position="1"/>
        <end position="20"/>
    </location>
</feature>
<evidence type="ECO:0000256" key="1">
    <source>
        <dbReference type="ARBA" id="ARBA00004442"/>
    </source>
</evidence>
<accession>A0A6L8K2A8</accession>
<keyword evidence="2 3" id="KW-0732">Signal</keyword>
<reference evidence="5 6" key="1">
    <citation type="submission" date="2019-12" db="EMBL/GenBank/DDBJ databases">
        <title>Novel species isolated from a subtropical stream in China.</title>
        <authorList>
            <person name="Lu H."/>
        </authorList>
    </citation>
    <scope>NUCLEOTIDE SEQUENCE [LARGE SCALE GENOMIC DNA]</scope>
    <source>
        <strain evidence="5 6">FT135W</strain>
    </source>
</reference>
<dbReference type="SUPFAM" id="SSF56925">
    <property type="entry name" value="OMPA-like"/>
    <property type="match status" value="1"/>
</dbReference>
<comment type="caution">
    <text evidence="5">The sequence shown here is derived from an EMBL/GenBank/DDBJ whole genome shotgun (WGS) entry which is preliminary data.</text>
</comment>
<evidence type="ECO:0000313" key="5">
    <source>
        <dbReference type="EMBL" id="MYM21055.1"/>
    </source>
</evidence>